<dbReference type="PANTHER" id="PTHR30466:SF11">
    <property type="entry name" value="FLAVIN-DEPENDENT MONOOXYGENASE, REDUCTASE SUBUNIT HSAB"/>
    <property type="match status" value="1"/>
</dbReference>
<accession>A0A327L1A1</accession>
<gene>
    <name evidence="4" type="ORF">CH341_21610</name>
</gene>
<evidence type="ECO:0000313" key="4">
    <source>
        <dbReference type="EMBL" id="RAI41458.1"/>
    </source>
</evidence>
<dbReference type="InterPro" id="IPR050268">
    <property type="entry name" value="NADH-dep_flavin_reductase"/>
</dbReference>
<keyword evidence="5" id="KW-1185">Reference proteome</keyword>
<feature type="domain" description="Flavin reductase like" evidence="3">
    <location>
        <begin position="12"/>
        <end position="154"/>
    </location>
</feature>
<sequence length="176" mass="18726">MPPDDVELRRVFGHFATGVAVVTAQSGEGRAGVTVNSFSSLSLKPPLVLFSLTRSLRSLPVFLEAGRIGINILAAGQRDISHRFATMGADKWADTPLSVGPHGAILIDDALAHLECERHEAVDGGDHVILICRVLDVRANPGDPLMFYRGGYLPESGGRGGSTLGRSADRVTRARS</sequence>
<dbReference type="PANTHER" id="PTHR30466">
    <property type="entry name" value="FLAVIN REDUCTASE"/>
    <property type="match status" value="1"/>
</dbReference>
<protein>
    <recommendedName>
        <fullName evidence="3">Flavin reductase like domain-containing protein</fullName>
    </recommendedName>
</protein>
<dbReference type="RefSeq" id="WP_111421072.1">
    <property type="nucleotide sequence ID" value="NZ_NPEX01000188.1"/>
</dbReference>
<dbReference type="InterPro" id="IPR002563">
    <property type="entry name" value="Flavin_Rdtase-like_dom"/>
</dbReference>
<dbReference type="GO" id="GO:0042602">
    <property type="term" value="F:riboflavin reductase (NADPH) activity"/>
    <property type="evidence" value="ECO:0007669"/>
    <property type="project" value="TreeGrafter"/>
</dbReference>
<name>A0A327L1A1_9BRAD</name>
<dbReference type="Gene3D" id="2.30.110.10">
    <property type="entry name" value="Electron Transport, Fmn-binding Protein, Chain A"/>
    <property type="match status" value="1"/>
</dbReference>
<dbReference type="GO" id="GO:0010181">
    <property type="term" value="F:FMN binding"/>
    <property type="evidence" value="ECO:0007669"/>
    <property type="project" value="InterPro"/>
</dbReference>
<keyword evidence="2" id="KW-0560">Oxidoreductase</keyword>
<comment type="caution">
    <text evidence="4">The sequence shown here is derived from an EMBL/GenBank/DDBJ whole genome shotgun (WGS) entry which is preliminary data.</text>
</comment>
<dbReference type="InterPro" id="IPR012349">
    <property type="entry name" value="Split_barrel_FMN-bd"/>
</dbReference>
<evidence type="ECO:0000259" key="3">
    <source>
        <dbReference type="SMART" id="SM00903"/>
    </source>
</evidence>
<comment type="similarity">
    <text evidence="1">Belongs to the non-flavoprotein flavin reductase family.</text>
</comment>
<evidence type="ECO:0000313" key="5">
    <source>
        <dbReference type="Proteomes" id="UP000249130"/>
    </source>
</evidence>
<proteinExistence type="inferred from homology"/>
<evidence type="ECO:0000256" key="1">
    <source>
        <dbReference type="ARBA" id="ARBA00008898"/>
    </source>
</evidence>
<dbReference type="Pfam" id="PF01613">
    <property type="entry name" value="Flavin_Reduct"/>
    <property type="match status" value="1"/>
</dbReference>
<evidence type="ECO:0000256" key="2">
    <source>
        <dbReference type="ARBA" id="ARBA00023002"/>
    </source>
</evidence>
<reference evidence="4 5" key="1">
    <citation type="submission" date="2017-07" db="EMBL/GenBank/DDBJ databases">
        <title>Draft Genome Sequences of Select Purple Nonsulfur Bacteria.</title>
        <authorList>
            <person name="Lasarre B."/>
            <person name="Mckinlay J.B."/>
        </authorList>
    </citation>
    <scope>NUCLEOTIDE SEQUENCE [LARGE SCALE GENOMIC DNA]</scope>
    <source>
        <strain evidence="4 5">DSM 5909</strain>
    </source>
</reference>
<organism evidence="4 5">
    <name type="scientific">Rhodoplanes roseus</name>
    <dbReference type="NCBI Taxonomy" id="29409"/>
    <lineage>
        <taxon>Bacteria</taxon>
        <taxon>Pseudomonadati</taxon>
        <taxon>Pseudomonadota</taxon>
        <taxon>Alphaproteobacteria</taxon>
        <taxon>Hyphomicrobiales</taxon>
        <taxon>Nitrobacteraceae</taxon>
        <taxon>Rhodoplanes</taxon>
    </lineage>
</organism>
<dbReference type="OrthoDB" id="9792858at2"/>
<dbReference type="Proteomes" id="UP000249130">
    <property type="component" value="Unassembled WGS sequence"/>
</dbReference>
<dbReference type="AlphaFoldDB" id="A0A327L1A1"/>
<dbReference type="EMBL" id="NPEX01000188">
    <property type="protein sequence ID" value="RAI41458.1"/>
    <property type="molecule type" value="Genomic_DNA"/>
</dbReference>
<dbReference type="SMART" id="SM00903">
    <property type="entry name" value="Flavin_Reduct"/>
    <property type="match status" value="1"/>
</dbReference>
<dbReference type="SUPFAM" id="SSF50475">
    <property type="entry name" value="FMN-binding split barrel"/>
    <property type="match status" value="1"/>
</dbReference>